<dbReference type="EMBL" id="CATNWA010020550">
    <property type="protein sequence ID" value="CAI9618862.1"/>
    <property type="molecule type" value="Genomic_DNA"/>
</dbReference>
<organism evidence="1 2">
    <name type="scientific">Staurois parvus</name>
    <dbReference type="NCBI Taxonomy" id="386267"/>
    <lineage>
        <taxon>Eukaryota</taxon>
        <taxon>Metazoa</taxon>
        <taxon>Chordata</taxon>
        <taxon>Craniata</taxon>
        <taxon>Vertebrata</taxon>
        <taxon>Euteleostomi</taxon>
        <taxon>Amphibia</taxon>
        <taxon>Batrachia</taxon>
        <taxon>Anura</taxon>
        <taxon>Neobatrachia</taxon>
        <taxon>Ranoidea</taxon>
        <taxon>Ranidae</taxon>
        <taxon>Staurois</taxon>
    </lineage>
</organism>
<feature type="non-terminal residue" evidence="1">
    <location>
        <position position="1"/>
    </location>
</feature>
<proteinExistence type="predicted"/>
<dbReference type="Proteomes" id="UP001162483">
    <property type="component" value="Unassembled WGS sequence"/>
</dbReference>
<gene>
    <name evidence="1" type="ORF">SPARVUS_LOCUS15751226</name>
</gene>
<accession>A0ABN9HE10</accession>
<sequence>PISASQCRLSVPPISALPVPPHQCPSVPPISVHQCSLSVPITAASLAHISEG</sequence>
<keyword evidence="2" id="KW-1185">Reference proteome</keyword>
<evidence type="ECO:0000313" key="1">
    <source>
        <dbReference type="EMBL" id="CAI9618862.1"/>
    </source>
</evidence>
<reference evidence="1" key="1">
    <citation type="submission" date="2023-05" db="EMBL/GenBank/DDBJ databases">
        <authorList>
            <person name="Stuckert A."/>
        </authorList>
    </citation>
    <scope>NUCLEOTIDE SEQUENCE</scope>
</reference>
<comment type="caution">
    <text evidence="1">The sequence shown here is derived from an EMBL/GenBank/DDBJ whole genome shotgun (WGS) entry which is preliminary data.</text>
</comment>
<name>A0ABN9HE10_9NEOB</name>
<evidence type="ECO:0000313" key="2">
    <source>
        <dbReference type="Proteomes" id="UP001162483"/>
    </source>
</evidence>
<protein>
    <submittedName>
        <fullName evidence="1">Uncharacterized protein</fullName>
    </submittedName>
</protein>